<dbReference type="EMBL" id="DS022249">
    <property type="protein sequence ID" value="EWG46744.1"/>
    <property type="molecule type" value="Genomic_DNA"/>
</dbReference>
<gene>
    <name evidence="1" type="ORF">FVEG_16014</name>
</gene>
<dbReference type="Proteomes" id="UP000009096">
    <property type="component" value="Chromosome 7"/>
</dbReference>
<proteinExistence type="predicted"/>
<sequence length="129" mass="15289">MYNFIALASYHRQVSDDHLPQACQKSNSGPESAWEQQEDIPCCRSWFWEYKYTIQPVALRRRLVERGYHTHARTSSLYRRQFISHKLNRRGGMTELTACWASRTKAHRVRLFSFRCDGEWLIIGPPVSR</sequence>
<protein>
    <submittedName>
        <fullName evidence="1">Uncharacterized protein</fullName>
    </submittedName>
</protein>
<keyword evidence="2" id="KW-1185">Reference proteome</keyword>
<dbReference type="RefSeq" id="XP_018752935.1">
    <property type="nucleotide sequence ID" value="XM_018905247.1"/>
</dbReference>
<dbReference type="VEuPathDB" id="FungiDB:FVEG_16014"/>
<dbReference type="EMBL" id="CM000584">
    <property type="protein sequence ID" value="EWG46744.1"/>
    <property type="molecule type" value="Genomic_DNA"/>
</dbReference>
<dbReference type="GeneID" id="30072890"/>
<dbReference type="AlphaFoldDB" id="W7MGK8"/>
<evidence type="ECO:0000313" key="2">
    <source>
        <dbReference type="Proteomes" id="UP000009096"/>
    </source>
</evidence>
<accession>W7MGK8</accession>
<reference evidence="1 2" key="1">
    <citation type="journal article" date="2010" name="Nature">
        <title>Comparative genomics reveals mobile pathogenicity chromosomes in Fusarium.</title>
        <authorList>
            <person name="Ma L.J."/>
            <person name="van der Does H.C."/>
            <person name="Borkovich K.A."/>
            <person name="Coleman J.J."/>
            <person name="Daboussi M.J."/>
            <person name="Di Pietro A."/>
            <person name="Dufresne M."/>
            <person name="Freitag M."/>
            <person name="Grabherr M."/>
            <person name="Henrissat B."/>
            <person name="Houterman P.M."/>
            <person name="Kang S."/>
            <person name="Shim W.B."/>
            <person name="Woloshuk C."/>
            <person name="Xie X."/>
            <person name="Xu J.R."/>
            <person name="Antoniw J."/>
            <person name="Baker S.E."/>
            <person name="Bluhm B.H."/>
            <person name="Breakspear A."/>
            <person name="Brown D.W."/>
            <person name="Butchko R.A."/>
            <person name="Chapman S."/>
            <person name="Coulson R."/>
            <person name="Coutinho P.M."/>
            <person name="Danchin E.G."/>
            <person name="Diener A."/>
            <person name="Gale L.R."/>
            <person name="Gardiner D.M."/>
            <person name="Goff S."/>
            <person name="Hammond-Kosack K.E."/>
            <person name="Hilburn K."/>
            <person name="Hua-Van A."/>
            <person name="Jonkers W."/>
            <person name="Kazan K."/>
            <person name="Kodira C.D."/>
            <person name="Koehrsen M."/>
            <person name="Kumar L."/>
            <person name="Lee Y.H."/>
            <person name="Li L."/>
            <person name="Manners J.M."/>
            <person name="Miranda-Saavedra D."/>
            <person name="Mukherjee M."/>
            <person name="Park G."/>
            <person name="Park J."/>
            <person name="Park S.Y."/>
            <person name="Proctor R.H."/>
            <person name="Regev A."/>
            <person name="Ruiz-Roldan M.C."/>
            <person name="Sain D."/>
            <person name="Sakthikumar S."/>
            <person name="Sykes S."/>
            <person name="Schwartz D.C."/>
            <person name="Turgeon B.G."/>
            <person name="Wapinski I."/>
            <person name="Yoder O."/>
            <person name="Young S."/>
            <person name="Zeng Q."/>
            <person name="Zhou S."/>
            <person name="Galagan J."/>
            <person name="Cuomo C.A."/>
            <person name="Kistler H.C."/>
            <person name="Rep M."/>
        </authorList>
    </citation>
    <scope>NUCLEOTIDE SEQUENCE [LARGE SCALE GENOMIC DNA]</scope>
    <source>
        <strain evidence="2">M3125 / FGSC 7600</strain>
    </source>
</reference>
<organism evidence="1 2">
    <name type="scientific">Gibberella moniliformis (strain M3125 / FGSC 7600)</name>
    <name type="common">Maize ear and stalk rot fungus</name>
    <name type="synonym">Fusarium verticillioides</name>
    <dbReference type="NCBI Taxonomy" id="334819"/>
    <lineage>
        <taxon>Eukaryota</taxon>
        <taxon>Fungi</taxon>
        <taxon>Dikarya</taxon>
        <taxon>Ascomycota</taxon>
        <taxon>Pezizomycotina</taxon>
        <taxon>Sordariomycetes</taxon>
        <taxon>Hypocreomycetidae</taxon>
        <taxon>Hypocreales</taxon>
        <taxon>Nectriaceae</taxon>
        <taxon>Fusarium</taxon>
        <taxon>Fusarium fujikuroi species complex</taxon>
    </lineage>
</organism>
<name>W7MGK8_GIBM7</name>
<evidence type="ECO:0000313" key="1">
    <source>
        <dbReference type="EMBL" id="EWG46744.1"/>
    </source>
</evidence>
<dbReference type="KEGG" id="fvr:FVEG_16014"/>